<dbReference type="PANTHER" id="PTHR43240">
    <property type="entry name" value="1,4-DIHYDROXY-2-NAPHTHOYL-COA THIOESTERASE 1"/>
    <property type="match status" value="1"/>
</dbReference>
<sequence>MEQVSLGPVEVVSGYEREQLVERLGISITECGPDLVVGRMPVSGNRQPVGLLHGGANAVLAETLGSLAAWVWAGTDRIIVGQELSCTHHRAVRSGSVTGECRPLHRGTDSATYGITIRDELGRLTCTARLTCALPRSRGRRGGRAAGRAKGAGVA</sequence>
<comment type="similarity">
    <text evidence="1">Belongs to the thioesterase PaaI family.</text>
</comment>
<feature type="domain" description="Thioesterase" evidence="3">
    <location>
        <begin position="50"/>
        <end position="126"/>
    </location>
</feature>
<dbReference type="SUPFAM" id="SSF54637">
    <property type="entry name" value="Thioesterase/thiol ester dehydrase-isomerase"/>
    <property type="match status" value="1"/>
</dbReference>
<gene>
    <name evidence="4" type="ORF">HNR10_003472</name>
</gene>
<evidence type="ECO:0000256" key="2">
    <source>
        <dbReference type="ARBA" id="ARBA00022801"/>
    </source>
</evidence>
<reference evidence="4 5" key="1">
    <citation type="submission" date="2020-07" db="EMBL/GenBank/DDBJ databases">
        <title>Sequencing the genomes of 1000 actinobacteria strains.</title>
        <authorList>
            <person name="Klenk H.-P."/>
        </authorList>
    </citation>
    <scope>NUCLEOTIDE SEQUENCE [LARGE SCALE GENOMIC DNA]</scope>
    <source>
        <strain evidence="4 5">DSM 44442</strain>
    </source>
</reference>
<evidence type="ECO:0000313" key="5">
    <source>
        <dbReference type="Proteomes" id="UP000572051"/>
    </source>
</evidence>
<dbReference type="NCBIfam" id="TIGR00369">
    <property type="entry name" value="unchar_dom_1"/>
    <property type="match status" value="1"/>
</dbReference>
<evidence type="ECO:0000259" key="3">
    <source>
        <dbReference type="Pfam" id="PF03061"/>
    </source>
</evidence>
<dbReference type="GO" id="GO:0005829">
    <property type="term" value="C:cytosol"/>
    <property type="evidence" value="ECO:0007669"/>
    <property type="project" value="TreeGrafter"/>
</dbReference>
<dbReference type="InterPro" id="IPR003736">
    <property type="entry name" value="PAAI_dom"/>
</dbReference>
<keyword evidence="5" id="KW-1185">Reference proteome</keyword>
<dbReference type="Proteomes" id="UP000572051">
    <property type="component" value="Unassembled WGS sequence"/>
</dbReference>
<evidence type="ECO:0000256" key="1">
    <source>
        <dbReference type="ARBA" id="ARBA00008324"/>
    </source>
</evidence>
<dbReference type="EMBL" id="JACCFS010000001">
    <property type="protein sequence ID" value="NYJ35591.1"/>
    <property type="molecule type" value="Genomic_DNA"/>
</dbReference>
<dbReference type="Pfam" id="PF03061">
    <property type="entry name" value="4HBT"/>
    <property type="match status" value="1"/>
</dbReference>
<proteinExistence type="inferred from homology"/>
<accession>A0A7Z0EP10</accession>
<dbReference type="InterPro" id="IPR029069">
    <property type="entry name" value="HotDog_dom_sf"/>
</dbReference>
<evidence type="ECO:0000313" key="4">
    <source>
        <dbReference type="EMBL" id="NYJ35591.1"/>
    </source>
</evidence>
<dbReference type="Gene3D" id="3.10.129.10">
    <property type="entry name" value="Hotdog Thioesterase"/>
    <property type="match status" value="1"/>
</dbReference>
<comment type="caution">
    <text evidence="4">The sequence shown here is derived from an EMBL/GenBank/DDBJ whole genome shotgun (WGS) entry which is preliminary data.</text>
</comment>
<dbReference type="GO" id="GO:0061522">
    <property type="term" value="F:1,4-dihydroxy-2-naphthoyl-CoA thioesterase activity"/>
    <property type="evidence" value="ECO:0007669"/>
    <property type="project" value="TreeGrafter"/>
</dbReference>
<protein>
    <submittedName>
        <fullName evidence="4">Uncharacterized protein (TIGR00369 family)</fullName>
    </submittedName>
</protein>
<name>A0A7Z0EP10_9ACTN</name>
<dbReference type="AlphaFoldDB" id="A0A7Z0EP10"/>
<dbReference type="RefSeq" id="WP_179824844.1">
    <property type="nucleotide sequence ID" value="NZ_JACCFS010000001.1"/>
</dbReference>
<dbReference type="PANTHER" id="PTHR43240:SF5">
    <property type="entry name" value="1,4-DIHYDROXY-2-NAPHTHOYL-COA THIOESTERASE 1"/>
    <property type="match status" value="1"/>
</dbReference>
<dbReference type="InterPro" id="IPR006683">
    <property type="entry name" value="Thioestr_dom"/>
</dbReference>
<organism evidence="4 5">
    <name type="scientific">Nocardiopsis aegyptia</name>
    <dbReference type="NCBI Taxonomy" id="220378"/>
    <lineage>
        <taxon>Bacteria</taxon>
        <taxon>Bacillati</taxon>
        <taxon>Actinomycetota</taxon>
        <taxon>Actinomycetes</taxon>
        <taxon>Streptosporangiales</taxon>
        <taxon>Nocardiopsidaceae</taxon>
        <taxon>Nocardiopsis</taxon>
    </lineage>
</organism>
<dbReference type="CDD" id="cd03443">
    <property type="entry name" value="PaaI_thioesterase"/>
    <property type="match status" value="1"/>
</dbReference>
<keyword evidence="2" id="KW-0378">Hydrolase</keyword>